<gene>
    <name evidence="2" type="ordered locus">MCP_1399</name>
</gene>
<proteinExistence type="predicted"/>
<evidence type="ECO:0000313" key="3">
    <source>
        <dbReference type="Proteomes" id="UP000001882"/>
    </source>
</evidence>
<dbReference type="STRING" id="304371.MCP_1399"/>
<evidence type="ECO:0000313" key="2">
    <source>
        <dbReference type="EMBL" id="BAI61471.1"/>
    </source>
</evidence>
<dbReference type="InParanoid" id="D1YYE9"/>
<accession>D1YYE9</accession>
<reference evidence="2 3" key="1">
    <citation type="journal article" date="2007" name="Appl. Environ. Microbiol.">
        <title>Isolation of key methanogens for global methane emission from rice paddy fields: a novel isolate affiliated with the clone cluster rice cluster I.</title>
        <authorList>
            <person name="Sakai S."/>
            <person name="Imachi H."/>
            <person name="Sekiguchi Y."/>
            <person name="Ohashi A."/>
            <person name="Harada H."/>
            <person name="Kamagata Y."/>
        </authorList>
    </citation>
    <scope>NUCLEOTIDE SEQUENCE [LARGE SCALE GENOMIC DNA]</scope>
    <source>
        <strain evidence="3">DSM 17711 / JCM 13418 / NBRC 101707 / SANAE</strain>
    </source>
</reference>
<evidence type="ECO:0000259" key="1">
    <source>
        <dbReference type="Pfam" id="PF23343"/>
    </source>
</evidence>
<keyword evidence="3" id="KW-1185">Reference proteome</keyword>
<sequence>MPTNCIKPIGYGQSTTTGERFHIPCKKWDCPVCSRVRKNKLLDDVNRFFRGEHVRFMTLTERSTAKNKDKIMKHYRRLMDNLKKEYPGLKAFWVKEFTKRGVRHLHVALNMYIPQARIKKLWTRATDGESYIVHIEDTCEVRNAAGYMMKYMTKQLEGGDNFKTHERRYGFNGEKRPKPPEWEGKAEGEIEVEIDPHFNPQLKILVQLLQYEPNRIWPLLH</sequence>
<dbReference type="Pfam" id="PF23343">
    <property type="entry name" value="REP_ORF2-G2P"/>
    <property type="match status" value="1"/>
</dbReference>
<dbReference type="Proteomes" id="UP000001882">
    <property type="component" value="Chromosome"/>
</dbReference>
<reference evidence="2 3" key="2">
    <citation type="journal article" date="2008" name="Int. J. Syst. Evol. Microbiol.">
        <title>Methanocella paludicola gen. nov., sp. nov., a methane-producing archaeon, the first isolate of the lineage 'Rice Cluster I', and proposal of the new archaeal order Methanocellales ord. nov.</title>
        <authorList>
            <person name="Sakai S."/>
            <person name="Imachi H."/>
            <person name="Hanada S."/>
            <person name="Ohashi A."/>
            <person name="Harada H."/>
            <person name="Kamagata Y."/>
        </authorList>
    </citation>
    <scope>NUCLEOTIDE SEQUENCE [LARGE SCALE GENOMIC DNA]</scope>
    <source>
        <strain evidence="3">DSM 17711 / JCM 13418 / NBRC 101707 / SANAE</strain>
    </source>
</reference>
<dbReference type="InterPro" id="IPR056906">
    <property type="entry name" value="ORF2/G2P_dom"/>
</dbReference>
<dbReference type="eggNOG" id="arCOG06786">
    <property type="taxonomic scope" value="Archaea"/>
</dbReference>
<protein>
    <recommendedName>
        <fullName evidence="1">Replication-associated protein ORF2/G2P domain-containing protein</fullName>
    </recommendedName>
</protein>
<dbReference type="EMBL" id="AP011532">
    <property type="protein sequence ID" value="BAI61471.1"/>
    <property type="molecule type" value="Genomic_DNA"/>
</dbReference>
<organism evidence="2 3">
    <name type="scientific">Methanocella paludicola (strain DSM 17711 / JCM 13418 / NBRC 101707 / SANAE)</name>
    <dbReference type="NCBI Taxonomy" id="304371"/>
    <lineage>
        <taxon>Archaea</taxon>
        <taxon>Methanobacteriati</taxon>
        <taxon>Methanobacteriota</taxon>
        <taxon>Stenosarchaea group</taxon>
        <taxon>Methanomicrobia</taxon>
        <taxon>Methanocellales</taxon>
        <taxon>Methanocellaceae</taxon>
        <taxon>Methanocella</taxon>
    </lineage>
</organism>
<reference evidence="3" key="3">
    <citation type="journal article" date="2011" name="PLoS ONE">
        <title>Genome sequence of a mesophilic hydrogenotrophic methanogen Methanocella paludicola, the first cultivated representative of the order Methanocellales.</title>
        <authorList>
            <person name="Sakai S."/>
            <person name="Takaki Y."/>
            <person name="Shimamura S."/>
            <person name="Sekine M."/>
            <person name="Tajima T."/>
            <person name="Kosugi H."/>
            <person name="Ichikawa N."/>
            <person name="Tasumi E."/>
            <person name="Hiraki A.T."/>
            <person name="Shimizu A."/>
            <person name="Kato Y."/>
            <person name="Nishiko R."/>
            <person name="Mori K."/>
            <person name="Fujita N."/>
            <person name="Imachi H."/>
            <person name="Takai K."/>
        </authorList>
    </citation>
    <scope>NUCLEOTIDE SEQUENCE [LARGE SCALE GENOMIC DNA]</scope>
    <source>
        <strain evidence="3">DSM 17711 / JCM 13418 / NBRC 101707 / SANAE</strain>
    </source>
</reference>
<dbReference type="AlphaFoldDB" id="D1YYE9"/>
<dbReference type="KEGG" id="mpd:MCP_1399"/>
<name>D1YYE9_METPS</name>
<feature type="domain" description="Replication-associated protein ORF2/G2P" evidence="1">
    <location>
        <begin position="55"/>
        <end position="155"/>
    </location>
</feature>